<evidence type="ECO:0008006" key="2">
    <source>
        <dbReference type="Google" id="ProtNLM"/>
    </source>
</evidence>
<dbReference type="Pfam" id="PF00404">
    <property type="entry name" value="Dockerin_1"/>
    <property type="match status" value="1"/>
</dbReference>
<sequence length="236" mass="25046">MVEQAGTQIFDLFSISGDIRYCEGQGGIPGVQCIMTGAETGSGFSDVLGHYSVMNIEGLGDITITPTKPRGEDVGAGVVSAYDASLTARNSLGLETLTSTQERLADVDESGTVDMLDASLIARFSVGLAPVPGTNAGGWQFEPEYRTYIQPTAAYSGEDYTGYLLGDVSGDWTYSGNPGKAIVQKGEGLSLNWGEDLEISLSVESGFGMLSADIWFRYDPEMLQFTDALPTDLSEG</sequence>
<dbReference type="InterPro" id="IPR036439">
    <property type="entry name" value="Dockerin_dom_sf"/>
</dbReference>
<dbReference type="Gene3D" id="1.10.1330.10">
    <property type="entry name" value="Dockerin domain"/>
    <property type="match status" value="1"/>
</dbReference>
<comment type="caution">
    <text evidence="1">The sequence shown here is derived from an EMBL/GenBank/DDBJ whole genome shotgun (WGS) entry which is preliminary data.</text>
</comment>
<dbReference type="AlphaFoldDB" id="X0V6Y4"/>
<protein>
    <recommendedName>
        <fullName evidence="2">Dockerin domain-containing protein</fullName>
    </recommendedName>
</protein>
<dbReference type="GO" id="GO:0000272">
    <property type="term" value="P:polysaccharide catabolic process"/>
    <property type="evidence" value="ECO:0007669"/>
    <property type="project" value="InterPro"/>
</dbReference>
<feature type="non-terminal residue" evidence="1">
    <location>
        <position position="236"/>
    </location>
</feature>
<dbReference type="GO" id="GO:0004553">
    <property type="term" value="F:hydrolase activity, hydrolyzing O-glycosyl compounds"/>
    <property type="evidence" value="ECO:0007669"/>
    <property type="project" value="InterPro"/>
</dbReference>
<accession>X0V6Y4</accession>
<name>X0V6Y4_9ZZZZ</name>
<evidence type="ECO:0000313" key="1">
    <source>
        <dbReference type="EMBL" id="GAG08258.1"/>
    </source>
</evidence>
<dbReference type="SUPFAM" id="SSF63446">
    <property type="entry name" value="Type I dockerin domain"/>
    <property type="match status" value="1"/>
</dbReference>
<dbReference type="CDD" id="cd14256">
    <property type="entry name" value="Dockerin_I"/>
    <property type="match status" value="1"/>
</dbReference>
<gene>
    <name evidence="1" type="ORF">S01H1_42627</name>
</gene>
<dbReference type="InterPro" id="IPR002105">
    <property type="entry name" value="Dockerin_1_rpt"/>
</dbReference>
<dbReference type="EMBL" id="BARS01027115">
    <property type="protein sequence ID" value="GAG08258.1"/>
    <property type="molecule type" value="Genomic_DNA"/>
</dbReference>
<reference evidence="1" key="1">
    <citation type="journal article" date="2014" name="Front. Microbiol.">
        <title>High frequency of phylogenetically diverse reductive dehalogenase-homologous genes in deep subseafloor sedimentary metagenomes.</title>
        <authorList>
            <person name="Kawai M."/>
            <person name="Futagami T."/>
            <person name="Toyoda A."/>
            <person name="Takaki Y."/>
            <person name="Nishi S."/>
            <person name="Hori S."/>
            <person name="Arai W."/>
            <person name="Tsubouchi T."/>
            <person name="Morono Y."/>
            <person name="Uchiyama I."/>
            <person name="Ito T."/>
            <person name="Fujiyama A."/>
            <person name="Inagaki F."/>
            <person name="Takami H."/>
        </authorList>
    </citation>
    <scope>NUCLEOTIDE SEQUENCE</scope>
    <source>
        <strain evidence="1">Expedition CK06-06</strain>
    </source>
</reference>
<organism evidence="1">
    <name type="scientific">marine sediment metagenome</name>
    <dbReference type="NCBI Taxonomy" id="412755"/>
    <lineage>
        <taxon>unclassified sequences</taxon>
        <taxon>metagenomes</taxon>
        <taxon>ecological metagenomes</taxon>
    </lineage>
</organism>
<proteinExistence type="predicted"/>